<gene>
    <name evidence="1" type="ORF">AY601_4117</name>
</gene>
<dbReference type="AlphaFoldDB" id="A0A127VI73"/>
<keyword evidence="2" id="KW-1185">Reference proteome</keyword>
<proteinExistence type="predicted"/>
<evidence type="ECO:0000313" key="1">
    <source>
        <dbReference type="EMBL" id="AMQ00968.1"/>
    </source>
</evidence>
<dbReference type="KEGG" id="pcm:AY601_4117"/>
<dbReference type="PATRIC" id="fig|188932.3.peg.4274"/>
<dbReference type="Proteomes" id="UP000071561">
    <property type="component" value="Chromosome"/>
</dbReference>
<dbReference type="EMBL" id="CP014504">
    <property type="protein sequence ID" value="AMQ00968.1"/>
    <property type="molecule type" value="Genomic_DNA"/>
</dbReference>
<name>A0A127VI73_9SPHI</name>
<accession>A0A127VI73</accession>
<protein>
    <submittedName>
        <fullName evidence="1">Uncharacterized protein</fullName>
    </submittedName>
</protein>
<organism evidence="1 2">
    <name type="scientific">Pedobacter cryoconitis</name>
    <dbReference type="NCBI Taxonomy" id="188932"/>
    <lineage>
        <taxon>Bacteria</taxon>
        <taxon>Pseudomonadati</taxon>
        <taxon>Bacteroidota</taxon>
        <taxon>Sphingobacteriia</taxon>
        <taxon>Sphingobacteriales</taxon>
        <taxon>Sphingobacteriaceae</taxon>
        <taxon>Pedobacter</taxon>
    </lineage>
</organism>
<sequence length="69" mass="7869">MINQSSNQTSGTRPKVLSVSKTVTPTGYDKSTEGFNSWVTHVKSQVHISFTPTVKMIMYQNLFKNEFKR</sequence>
<evidence type="ECO:0000313" key="2">
    <source>
        <dbReference type="Proteomes" id="UP000071561"/>
    </source>
</evidence>
<reference evidence="1 2" key="1">
    <citation type="submission" date="2016-03" db="EMBL/GenBank/DDBJ databases">
        <title>Complete genome sequence of Pedobacter cryoconitis PAMC 27485.</title>
        <authorList>
            <person name="Lee J."/>
            <person name="Kim O.-S."/>
        </authorList>
    </citation>
    <scope>NUCLEOTIDE SEQUENCE [LARGE SCALE GENOMIC DNA]</scope>
    <source>
        <strain evidence="1 2">PAMC 27485</strain>
    </source>
</reference>